<evidence type="ECO:0000256" key="5">
    <source>
        <dbReference type="ARBA" id="ARBA00041499"/>
    </source>
</evidence>
<keyword evidence="7" id="KW-0812">Transmembrane</keyword>
<dbReference type="RefSeq" id="XP_018006898.1">
    <property type="nucleotide sequence ID" value="XM_018151409.2"/>
</dbReference>
<dbReference type="RefSeq" id="XP_047739750.1">
    <property type="nucleotide sequence ID" value="XM_047883794.1"/>
</dbReference>
<dbReference type="InterPro" id="IPR050645">
    <property type="entry name" value="Histidine_acid_phosphatase"/>
</dbReference>
<dbReference type="OMA" id="DWEWNYY"/>
<dbReference type="GO" id="GO:0006024">
    <property type="term" value="P:glycosaminoglycan biosynthetic process"/>
    <property type="evidence" value="ECO:0007669"/>
    <property type="project" value="TreeGrafter"/>
</dbReference>
<dbReference type="SUPFAM" id="SSF53254">
    <property type="entry name" value="Phosphoglycerate mutase-like"/>
    <property type="match status" value="1"/>
</dbReference>
<dbReference type="RefSeq" id="XP_047739749.1">
    <property type="nucleotide sequence ID" value="XM_047883793.1"/>
</dbReference>
<evidence type="ECO:0000256" key="1">
    <source>
        <dbReference type="ARBA" id="ARBA00005375"/>
    </source>
</evidence>
<dbReference type="GO" id="GO:0005794">
    <property type="term" value="C:Golgi apparatus"/>
    <property type="evidence" value="ECO:0007669"/>
    <property type="project" value="TreeGrafter"/>
</dbReference>
<dbReference type="AlphaFoldDB" id="A0A8B7MZB8"/>
<dbReference type="KEGG" id="hazt:108664733"/>
<dbReference type="CDD" id="cd07061">
    <property type="entry name" value="HP_HAP_like"/>
    <property type="match status" value="1"/>
</dbReference>
<dbReference type="Gene3D" id="3.40.50.1240">
    <property type="entry name" value="Phosphoglycerate mutase-like"/>
    <property type="match status" value="1"/>
</dbReference>
<name>A0A8B7MZB8_HYAAZ</name>
<dbReference type="GeneID" id="108664733"/>
<feature type="transmembrane region" description="Helical" evidence="7">
    <location>
        <begin position="12"/>
        <end position="32"/>
    </location>
</feature>
<evidence type="ECO:0000313" key="11">
    <source>
        <dbReference type="RefSeq" id="XP_018006898.1"/>
    </source>
</evidence>
<protein>
    <recommendedName>
        <fullName evidence="4">2-phosphoxylose phosphatase 1</fullName>
    </recommendedName>
    <alternativeName>
        <fullName evidence="5">Acid phosphatase-like protein 2</fullName>
    </alternativeName>
</protein>
<evidence type="ECO:0000256" key="7">
    <source>
        <dbReference type="SAM" id="Phobius"/>
    </source>
</evidence>
<dbReference type="PANTHER" id="PTHR11567">
    <property type="entry name" value="ACID PHOSPHATASE-RELATED"/>
    <property type="match status" value="1"/>
</dbReference>
<evidence type="ECO:0000256" key="6">
    <source>
        <dbReference type="SAM" id="MobiDB-lite"/>
    </source>
</evidence>
<dbReference type="RefSeq" id="XP_018006896.1">
    <property type="nucleotide sequence ID" value="XM_018151407.2"/>
</dbReference>
<dbReference type="InterPro" id="IPR029033">
    <property type="entry name" value="His_PPase_superfam"/>
</dbReference>
<reference evidence="9 10" key="1">
    <citation type="submission" date="2025-04" db="UniProtKB">
        <authorList>
            <consortium name="RefSeq"/>
        </authorList>
    </citation>
    <scope>IDENTIFICATION</scope>
    <source>
        <tissue evidence="9 10">Whole organism</tissue>
    </source>
</reference>
<keyword evidence="7" id="KW-0472">Membrane</keyword>
<dbReference type="GO" id="GO:0016791">
    <property type="term" value="F:phosphatase activity"/>
    <property type="evidence" value="ECO:0007669"/>
    <property type="project" value="TreeGrafter"/>
</dbReference>
<evidence type="ECO:0000256" key="3">
    <source>
        <dbReference type="ARBA" id="ARBA00036311"/>
    </source>
</evidence>
<evidence type="ECO:0000313" key="9">
    <source>
        <dbReference type="RefSeq" id="XP_018006896.1"/>
    </source>
</evidence>
<dbReference type="InterPro" id="IPR000560">
    <property type="entry name" value="His_Pase_clade-2"/>
</dbReference>
<accession>A0A8B7MZB8</accession>
<evidence type="ECO:0000313" key="14">
    <source>
        <dbReference type="RefSeq" id="XP_047739750.1"/>
    </source>
</evidence>
<proteinExistence type="inferred from homology"/>
<comment type="catalytic activity">
    <reaction evidence="3">
        <text>3-O-[beta-D-GlcA-(1-&gt;3)-beta-D-Gal-(1-&gt;3)-beta-D-Gal-(1-&gt;4)-beta-D-2-O-P-Xyl]-L-seryl-[protein] + H2O = 3-O-(beta-D-GlcA-(1-&gt;3)-beta-D-Gal-(1-&gt;3)-beta-D-Gal-(1-&gt;4)-beta-D-Xyl)-L-seryl-[protein] + phosphate</text>
        <dbReference type="Rhea" id="RHEA:56512"/>
        <dbReference type="Rhea" id="RHEA-COMP:12573"/>
        <dbReference type="Rhea" id="RHEA-COMP:14559"/>
        <dbReference type="ChEBI" id="CHEBI:15377"/>
        <dbReference type="ChEBI" id="CHEBI:43474"/>
        <dbReference type="ChEBI" id="CHEBI:132093"/>
        <dbReference type="ChEBI" id="CHEBI:140495"/>
    </reaction>
</comment>
<feature type="region of interest" description="Disordered" evidence="6">
    <location>
        <begin position="42"/>
        <end position="68"/>
    </location>
</feature>
<evidence type="ECO:0000313" key="12">
    <source>
        <dbReference type="RefSeq" id="XP_047739748.1"/>
    </source>
</evidence>
<dbReference type="GO" id="GO:0050650">
    <property type="term" value="P:chondroitin sulfate proteoglycan biosynthetic process"/>
    <property type="evidence" value="ECO:0007669"/>
    <property type="project" value="TreeGrafter"/>
</dbReference>
<evidence type="ECO:0000256" key="2">
    <source>
        <dbReference type="ARBA" id="ARBA00022801"/>
    </source>
</evidence>
<evidence type="ECO:0000256" key="4">
    <source>
        <dbReference type="ARBA" id="ARBA00040357"/>
    </source>
</evidence>
<keyword evidence="8" id="KW-1185">Reference proteome</keyword>
<dbReference type="PANTHER" id="PTHR11567:SF110">
    <property type="entry name" value="2-PHOSPHOXYLOSE PHOSPHATASE 1"/>
    <property type="match status" value="1"/>
</dbReference>
<dbReference type="OrthoDB" id="10262962at2759"/>
<gene>
    <name evidence="9 10 11 12 13 14" type="primary">LOC108664733</name>
</gene>
<evidence type="ECO:0000313" key="13">
    <source>
        <dbReference type="RefSeq" id="XP_047739749.1"/>
    </source>
</evidence>
<evidence type="ECO:0000313" key="10">
    <source>
        <dbReference type="RefSeq" id="XP_018006897.1"/>
    </source>
</evidence>
<dbReference type="RefSeq" id="XP_047739748.1">
    <property type="nucleotide sequence ID" value="XM_047883792.1"/>
</dbReference>
<dbReference type="Pfam" id="PF00328">
    <property type="entry name" value="His_Phos_2"/>
    <property type="match status" value="1"/>
</dbReference>
<feature type="compositionally biased region" description="Basic and acidic residues" evidence="6">
    <location>
        <begin position="47"/>
        <end position="59"/>
    </location>
</feature>
<keyword evidence="7" id="KW-1133">Transmembrane helix</keyword>
<dbReference type="RefSeq" id="XP_018006897.1">
    <property type="nucleotide sequence ID" value="XM_018151408.2"/>
</dbReference>
<organism evidence="8 9">
    <name type="scientific">Hyalella azteca</name>
    <name type="common">Amphipod</name>
    <dbReference type="NCBI Taxonomy" id="294128"/>
    <lineage>
        <taxon>Eukaryota</taxon>
        <taxon>Metazoa</taxon>
        <taxon>Ecdysozoa</taxon>
        <taxon>Arthropoda</taxon>
        <taxon>Crustacea</taxon>
        <taxon>Multicrustacea</taxon>
        <taxon>Malacostraca</taxon>
        <taxon>Eumalacostraca</taxon>
        <taxon>Peracarida</taxon>
        <taxon>Amphipoda</taxon>
        <taxon>Senticaudata</taxon>
        <taxon>Talitrida</taxon>
        <taxon>Talitroidea</taxon>
        <taxon>Hyalellidae</taxon>
        <taxon>Hyalella</taxon>
    </lineage>
</organism>
<evidence type="ECO:0000313" key="8">
    <source>
        <dbReference type="Proteomes" id="UP000694843"/>
    </source>
</evidence>
<comment type="similarity">
    <text evidence="1">Belongs to the histidine acid phosphatase family.</text>
</comment>
<keyword evidence="2" id="KW-0378">Hydrolase</keyword>
<dbReference type="Proteomes" id="UP000694843">
    <property type="component" value="Unplaced"/>
</dbReference>
<sequence>MMIRWNKKLKGLRCYIYLLGWLGLLLVALSYWRAEHTSLRASHAPSRRGDDESRGKWTSDDNAYGPDKPRLKKLRQLCNPAERIHAASEGRLANTAYDLMGMIVAIRHGDRGPLMSVRNLSHINCSHRSYMSGAYKNFVSAVMNASRSSDFASFAGSFSKYPVLPSLYHCSAAHLTPVGVVQHLKLGKVLKEIYINNLNLFSHPWEIDDVVIHSTKFRRTYQSALAFLHGFLPKFDVSQLRVVEGRSVSFCNNNCRCDRLALLDEKYDQERKMFRNSHPGVMDLLERLSAIVKEGPGAPDITHPGAMRDALLVYACHGHALPCVGGVCVQAEDVSSIISYEEWERRQKKSKAKHKASKLRAYGLLKDIAQTMDTMMRDGKPKFVLYSGHDKTLNYLLDSLSLPAYQLPNYASRIIFEVYKNSSFKSTSEMYRNSFYFRIIYNGKDITKFLPFCSVKIISHYTSANNVLNAVNLCPITSFDNFLRASNYFAVFNATNFKSACTLEKTSGALRQIANTGQ</sequence>